<evidence type="ECO:0000256" key="1">
    <source>
        <dbReference type="SAM" id="Coils"/>
    </source>
</evidence>
<dbReference type="InterPro" id="IPR050143">
    <property type="entry name" value="TRIM/RBCC"/>
</dbReference>
<evidence type="ECO:0000313" key="4">
    <source>
        <dbReference type="Proteomes" id="UP001591681"/>
    </source>
</evidence>
<dbReference type="PRINTS" id="PR01407">
    <property type="entry name" value="BUTYPHLNCDUF"/>
</dbReference>
<dbReference type="SMART" id="SM00449">
    <property type="entry name" value="SPRY"/>
    <property type="match status" value="1"/>
</dbReference>
<dbReference type="AlphaFoldDB" id="A0ABD1JH20"/>
<evidence type="ECO:0000313" key="3">
    <source>
        <dbReference type="EMBL" id="KAL2086352.1"/>
    </source>
</evidence>
<keyword evidence="1" id="KW-0175">Coiled coil</keyword>
<organism evidence="3 4">
    <name type="scientific">Coilia grayii</name>
    <name type="common">Gray's grenadier anchovy</name>
    <dbReference type="NCBI Taxonomy" id="363190"/>
    <lineage>
        <taxon>Eukaryota</taxon>
        <taxon>Metazoa</taxon>
        <taxon>Chordata</taxon>
        <taxon>Craniata</taxon>
        <taxon>Vertebrata</taxon>
        <taxon>Euteleostomi</taxon>
        <taxon>Actinopterygii</taxon>
        <taxon>Neopterygii</taxon>
        <taxon>Teleostei</taxon>
        <taxon>Clupei</taxon>
        <taxon>Clupeiformes</taxon>
        <taxon>Clupeoidei</taxon>
        <taxon>Engraulidae</taxon>
        <taxon>Coilinae</taxon>
        <taxon>Coilia</taxon>
    </lineage>
</organism>
<dbReference type="InterPro" id="IPR003879">
    <property type="entry name" value="Butyrophylin_SPRY"/>
</dbReference>
<sequence>MDVVLDAPRSQPLLPASLCPAEVDVCGGREHGRPLLCEDLLVVSGCRECGGGDSVSHERDRVCCCQEARQEGELERALFQDTERTWKYELLKQTSQSVAKHILQQSNRTERQMKEEFEQLHRFLREEEEARIAALREEEERKRRKAKEESKTMGQLMQALADTIRDIEAELERDDVSFLQSYEKTIKRTWKDLQNPRKEYDSLINVPKHVGNLRFRVWEKMQNICPYTPVTLDPNSASCSLSVSDSLDAVCSSSISSSHPTHTHQRPLLPPAVPERFHPYAAALGSEGMSSGLHQWDVEVGDSSNWTLGACYASVRRWAEFEACPEEGLWTLSLRDGALLAMMSPCEAVVVPPSPTLDEGRRRQQPPLPRVVRVSVDWDAGQVSFSDAERHRHLFTFTHTFTEPLHPYFETICKERALVVLPQGVRVMVEELQPPD</sequence>
<dbReference type="InterPro" id="IPR003877">
    <property type="entry name" value="SPRY_dom"/>
</dbReference>
<dbReference type="SUPFAM" id="SSF49899">
    <property type="entry name" value="Concanavalin A-like lectins/glucanases"/>
    <property type="match status" value="1"/>
</dbReference>
<dbReference type="Gene3D" id="2.60.120.920">
    <property type="match status" value="1"/>
</dbReference>
<proteinExistence type="predicted"/>
<protein>
    <recommendedName>
        <fullName evidence="2">B30.2/SPRY domain-containing protein</fullName>
    </recommendedName>
</protein>
<dbReference type="Proteomes" id="UP001591681">
    <property type="component" value="Unassembled WGS sequence"/>
</dbReference>
<name>A0ABD1JH20_9TELE</name>
<comment type="caution">
    <text evidence="3">The sequence shown here is derived from an EMBL/GenBank/DDBJ whole genome shotgun (WGS) entry which is preliminary data.</text>
</comment>
<dbReference type="InterPro" id="IPR043136">
    <property type="entry name" value="B30.2/SPRY_sf"/>
</dbReference>
<accession>A0ABD1JH20</accession>
<keyword evidence="4" id="KW-1185">Reference proteome</keyword>
<dbReference type="EMBL" id="JBHFQA010000015">
    <property type="protein sequence ID" value="KAL2086352.1"/>
    <property type="molecule type" value="Genomic_DNA"/>
</dbReference>
<reference evidence="3 4" key="1">
    <citation type="submission" date="2024-09" db="EMBL/GenBank/DDBJ databases">
        <title>A chromosome-level genome assembly of Gray's grenadier anchovy, Coilia grayii.</title>
        <authorList>
            <person name="Fu Z."/>
        </authorList>
    </citation>
    <scope>NUCLEOTIDE SEQUENCE [LARGE SCALE GENOMIC DNA]</scope>
    <source>
        <strain evidence="3">G4</strain>
        <tissue evidence="3">Muscle</tissue>
    </source>
</reference>
<dbReference type="InterPro" id="IPR001870">
    <property type="entry name" value="B30.2/SPRY"/>
</dbReference>
<feature type="domain" description="B30.2/SPRY" evidence="2">
    <location>
        <begin position="210"/>
        <end position="427"/>
    </location>
</feature>
<gene>
    <name evidence="3" type="ORF">ACEWY4_017411</name>
</gene>
<dbReference type="PROSITE" id="PS50188">
    <property type="entry name" value="B302_SPRY"/>
    <property type="match status" value="1"/>
</dbReference>
<evidence type="ECO:0000259" key="2">
    <source>
        <dbReference type="PROSITE" id="PS50188"/>
    </source>
</evidence>
<dbReference type="PANTHER" id="PTHR24103">
    <property type="entry name" value="E3 UBIQUITIN-PROTEIN LIGASE TRIM"/>
    <property type="match status" value="1"/>
</dbReference>
<feature type="coiled-coil region" evidence="1">
    <location>
        <begin position="125"/>
        <end position="152"/>
    </location>
</feature>
<dbReference type="Pfam" id="PF00622">
    <property type="entry name" value="SPRY"/>
    <property type="match status" value="1"/>
</dbReference>
<dbReference type="InterPro" id="IPR013320">
    <property type="entry name" value="ConA-like_dom_sf"/>
</dbReference>